<evidence type="ECO:0000256" key="6">
    <source>
        <dbReference type="SAM" id="MobiDB-lite"/>
    </source>
</evidence>
<evidence type="ECO:0000256" key="4">
    <source>
        <dbReference type="ARBA" id="ARBA00022927"/>
    </source>
</evidence>
<keyword evidence="5" id="KW-0539">Nucleus</keyword>
<accession>A0A9P8XSU3</accession>
<gene>
    <name evidence="8" type="ORF">B0I36DRAFT_368728</name>
</gene>
<dbReference type="GO" id="GO:0000055">
    <property type="term" value="P:ribosomal large subunit export from nucleus"/>
    <property type="evidence" value="ECO:0007669"/>
    <property type="project" value="TreeGrafter"/>
</dbReference>
<dbReference type="GO" id="GO:0005737">
    <property type="term" value="C:cytoplasm"/>
    <property type="evidence" value="ECO:0007669"/>
    <property type="project" value="TreeGrafter"/>
</dbReference>
<sequence>MKYGKGDKAIVASNIMYYIVGQYPRFRKAHWKFLRTVVNELFEFMRESHEALQPSESEPFIKEIVRNLQHITCDLTRQQIHTFYKACGHMVAAQSNKHQQESLLAELMPTANAAWDDIIRAATQGPGILEDSETIKIIGNIMKTNVSACSSIGGYFGPQIGRIYMDMLEMYRATSLLISEAVARAIAPRTPKVRGSRAIKKEILKLIETYVEKVVDLRAVRAQMVPPLLDPVLVNYNRNVPGARGAEVLRAMSVELMEDQFPIIMQNVLECTLEMINKDFCEFPEHRVGLFNLLRAISRHCFPALLELNNRQLKSEYGPEARYEHRQKTYAQTATAFFQQFFSTILDHVFFALCDPDHKAGFETQSMLPMRMLCLVHPADGTTPKIQGPVYSDGTPSSISNKTISLTTSFRHHVRDFLISLKEFADDDVELYVVEKDQEDRNNLAAKHERTSKVGGLLKPSDIGDEEI</sequence>
<dbReference type="GO" id="GO:0000056">
    <property type="term" value="P:ribosomal small subunit export from nucleus"/>
    <property type="evidence" value="ECO:0007669"/>
    <property type="project" value="TreeGrafter"/>
</dbReference>
<dbReference type="InterPro" id="IPR014877">
    <property type="entry name" value="XPO1_C_dom"/>
</dbReference>
<evidence type="ECO:0000259" key="7">
    <source>
        <dbReference type="SMART" id="SM01102"/>
    </source>
</evidence>
<dbReference type="GO" id="GO:0005634">
    <property type="term" value="C:nucleus"/>
    <property type="evidence" value="ECO:0007669"/>
    <property type="project" value="UniProtKB-SubCell"/>
</dbReference>
<evidence type="ECO:0000313" key="8">
    <source>
        <dbReference type="EMBL" id="KAH7016111.1"/>
    </source>
</evidence>
<dbReference type="GO" id="GO:0005049">
    <property type="term" value="F:nuclear export signal receptor activity"/>
    <property type="evidence" value="ECO:0007669"/>
    <property type="project" value="InterPro"/>
</dbReference>
<feature type="compositionally biased region" description="Basic and acidic residues" evidence="6">
    <location>
        <begin position="443"/>
        <end position="452"/>
    </location>
</feature>
<organism evidence="8 9">
    <name type="scientific">Microdochium trichocladiopsis</name>
    <dbReference type="NCBI Taxonomy" id="1682393"/>
    <lineage>
        <taxon>Eukaryota</taxon>
        <taxon>Fungi</taxon>
        <taxon>Dikarya</taxon>
        <taxon>Ascomycota</taxon>
        <taxon>Pezizomycotina</taxon>
        <taxon>Sordariomycetes</taxon>
        <taxon>Xylariomycetidae</taxon>
        <taxon>Xylariales</taxon>
        <taxon>Microdochiaceae</taxon>
        <taxon>Microdochium</taxon>
    </lineage>
</organism>
<comment type="caution">
    <text evidence="8">The sequence shown here is derived from an EMBL/GenBank/DDBJ whole genome shotgun (WGS) entry which is preliminary data.</text>
</comment>
<dbReference type="RefSeq" id="XP_046005735.1">
    <property type="nucleotide sequence ID" value="XM_046159660.1"/>
</dbReference>
<dbReference type="SUPFAM" id="SSF48371">
    <property type="entry name" value="ARM repeat"/>
    <property type="match status" value="1"/>
</dbReference>
<dbReference type="InterPro" id="IPR011989">
    <property type="entry name" value="ARM-like"/>
</dbReference>
<name>A0A9P8XSU3_9PEZI</name>
<feature type="domain" description="Exportin-1 C-terminal" evidence="7">
    <location>
        <begin position="159"/>
        <end position="426"/>
    </location>
</feature>
<dbReference type="GO" id="GO:0006611">
    <property type="term" value="P:protein export from nucleus"/>
    <property type="evidence" value="ECO:0007669"/>
    <property type="project" value="InterPro"/>
</dbReference>
<keyword evidence="3" id="KW-0813">Transport</keyword>
<comment type="subcellular location">
    <subcellularLocation>
        <location evidence="1">Nucleus</location>
    </subcellularLocation>
</comment>
<evidence type="ECO:0000256" key="5">
    <source>
        <dbReference type="ARBA" id="ARBA00023242"/>
    </source>
</evidence>
<keyword evidence="4" id="KW-0653">Protein transport</keyword>
<evidence type="ECO:0000313" key="9">
    <source>
        <dbReference type="Proteomes" id="UP000756346"/>
    </source>
</evidence>
<dbReference type="GeneID" id="70189206"/>
<dbReference type="EMBL" id="JAGTJQ010000012">
    <property type="protein sequence ID" value="KAH7016111.1"/>
    <property type="molecule type" value="Genomic_DNA"/>
</dbReference>
<dbReference type="OrthoDB" id="27218at2759"/>
<reference evidence="8" key="1">
    <citation type="journal article" date="2021" name="Nat. Commun.">
        <title>Genetic determinants of endophytism in the Arabidopsis root mycobiome.</title>
        <authorList>
            <person name="Mesny F."/>
            <person name="Miyauchi S."/>
            <person name="Thiergart T."/>
            <person name="Pickel B."/>
            <person name="Atanasova L."/>
            <person name="Karlsson M."/>
            <person name="Huettel B."/>
            <person name="Barry K.W."/>
            <person name="Haridas S."/>
            <person name="Chen C."/>
            <person name="Bauer D."/>
            <person name="Andreopoulos W."/>
            <person name="Pangilinan J."/>
            <person name="LaButti K."/>
            <person name="Riley R."/>
            <person name="Lipzen A."/>
            <person name="Clum A."/>
            <person name="Drula E."/>
            <person name="Henrissat B."/>
            <person name="Kohler A."/>
            <person name="Grigoriev I.V."/>
            <person name="Martin F.M."/>
            <person name="Hacquard S."/>
        </authorList>
    </citation>
    <scope>NUCLEOTIDE SEQUENCE</scope>
    <source>
        <strain evidence="8">MPI-CAGE-CH-0230</strain>
    </source>
</reference>
<dbReference type="PANTHER" id="PTHR11223:SF2">
    <property type="entry name" value="EXPORTIN-1"/>
    <property type="match status" value="1"/>
</dbReference>
<dbReference type="InterPro" id="IPR016024">
    <property type="entry name" value="ARM-type_fold"/>
</dbReference>
<feature type="region of interest" description="Disordered" evidence="6">
    <location>
        <begin position="443"/>
        <end position="468"/>
    </location>
</feature>
<keyword evidence="9" id="KW-1185">Reference proteome</keyword>
<dbReference type="Proteomes" id="UP000756346">
    <property type="component" value="Unassembled WGS sequence"/>
</dbReference>
<dbReference type="PANTHER" id="PTHR11223">
    <property type="entry name" value="EXPORTIN 1/5"/>
    <property type="match status" value="1"/>
</dbReference>
<evidence type="ECO:0000256" key="2">
    <source>
        <dbReference type="ARBA" id="ARBA00009466"/>
    </source>
</evidence>
<dbReference type="Pfam" id="PF08767">
    <property type="entry name" value="CRM1_C"/>
    <property type="match status" value="2"/>
</dbReference>
<dbReference type="AlphaFoldDB" id="A0A9P8XSU3"/>
<evidence type="ECO:0000256" key="1">
    <source>
        <dbReference type="ARBA" id="ARBA00004123"/>
    </source>
</evidence>
<dbReference type="InterPro" id="IPR045065">
    <property type="entry name" value="XPO1/5"/>
</dbReference>
<protein>
    <submittedName>
        <fullName evidence="8">Armadillo-type protein</fullName>
    </submittedName>
</protein>
<evidence type="ECO:0000256" key="3">
    <source>
        <dbReference type="ARBA" id="ARBA00022448"/>
    </source>
</evidence>
<dbReference type="SMART" id="SM01102">
    <property type="entry name" value="CRM1_C"/>
    <property type="match status" value="1"/>
</dbReference>
<proteinExistence type="inferred from homology"/>
<dbReference type="Gene3D" id="1.25.10.10">
    <property type="entry name" value="Leucine-rich Repeat Variant"/>
    <property type="match status" value="4"/>
</dbReference>
<comment type="similarity">
    <text evidence="2">Belongs to the exportin family.</text>
</comment>